<dbReference type="EMBL" id="CAFAZX010000070">
    <property type="protein sequence ID" value="CAB4844643.1"/>
    <property type="molecule type" value="Genomic_DNA"/>
</dbReference>
<dbReference type="Pfam" id="PF00107">
    <property type="entry name" value="ADH_zinc_N"/>
    <property type="match status" value="1"/>
</dbReference>
<dbReference type="InterPro" id="IPR013149">
    <property type="entry name" value="ADH-like_C"/>
</dbReference>
<keyword evidence="1" id="KW-0560">Oxidoreductase</keyword>
<evidence type="ECO:0000259" key="3">
    <source>
        <dbReference type="Pfam" id="PF00107"/>
    </source>
</evidence>
<dbReference type="EMBL" id="CAEZWO010000097">
    <property type="protein sequence ID" value="CAB4665018.1"/>
    <property type="molecule type" value="Genomic_DNA"/>
</dbReference>
<gene>
    <name evidence="5" type="ORF">UFOPK2254_00973</name>
    <name evidence="6" type="ORF">UFOPK2646_00895</name>
    <name evidence="7" type="ORF">UFOPK2907_01440</name>
    <name evidence="8" type="ORF">UFOPK3197_01054</name>
    <name evidence="9" type="ORF">UFOPK3241_01089</name>
    <name evidence="10" type="ORF">UFOPK3707_00740</name>
    <name evidence="11" type="ORF">UFOPK3937_01023</name>
    <name evidence="12" type="ORF">UFOPK4265_00752</name>
    <name evidence="13" type="ORF">UFOPK4401_00801</name>
</gene>
<evidence type="ECO:0000256" key="1">
    <source>
        <dbReference type="ARBA" id="ARBA00023002"/>
    </source>
</evidence>
<dbReference type="EMBL" id="CAEZZR010000194">
    <property type="protein sequence ID" value="CAB4785778.1"/>
    <property type="molecule type" value="Genomic_DNA"/>
</dbReference>
<evidence type="ECO:0000313" key="6">
    <source>
        <dbReference type="EMBL" id="CAB4709418.1"/>
    </source>
</evidence>
<dbReference type="EMBL" id="CAFABI010000139">
    <property type="protein sequence ID" value="CAB4832458.1"/>
    <property type="molecule type" value="Genomic_DNA"/>
</dbReference>
<keyword evidence="2" id="KW-0812">Transmembrane</keyword>
<keyword evidence="2" id="KW-1133">Transmembrane helix</keyword>
<protein>
    <submittedName>
        <fullName evidence="9">Unannotated protein</fullName>
    </submittedName>
</protein>
<reference evidence="9" key="1">
    <citation type="submission" date="2020-05" db="EMBL/GenBank/DDBJ databases">
        <authorList>
            <person name="Chiriac C."/>
            <person name="Salcher M."/>
            <person name="Ghai R."/>
            <person name="Kavagutti S V."/>
        </authorList>
    </citation>
    <scope>NUCLEOTIDE SEQUENCE</scope>
</reference>
<evidence type="ECO:0000313" key="11">
    <source>
        <dbReference type="EMBL" id="CAB4986000.1"/>
    </source>
</evidence>
<dbReference type="InterPro" id="IPR011032">
    <property type="entry name" value="GroES-like_sf"/>
</dbReference>
<evidence type="ECO:0000313" key="9">
    <source>
        <dbReference type="EMBL" id="CAB4844643.1"/>
    </source>
</evidence>
<evidence type="ECO:0000313" key="13">
    <source>
        <dbReference type="EMBL" id="CAB5075583.1"/>
    </source>
</evidence>
<dbReference type="InterPro" id="IPR013154">
    <property type="entry name" value="ADH-like_N"/>
</dbReference>
<dbReference type="Gene3D" id="3.90.180.10">
    <property type="entry name" value="Medium-chain alcohol dehydrogenases, catalytic domain"/>
    <property type="match status" value="1"/>
</dbReference>
<dbReference type="EMBL" id="CAFBQK010000086">
    <property type="protein sequence ID" value="CAB5051683.1"/>
    <property type="molecule type" value="Genomic_DNA"/>
</dbReference>
<dbReference type="PANTHER" id="PTHR43401">
    <property type="entry name" value="L-THREONINE 3-DEHYDROGENASE"/>
    <property type="match status" value="1"/>
</dbReference>
<evidence type="ECO:0000259" key="4">
    <source>
        <dbReference type="Pfam" id="PF08240"/>
    </source>
</evidence>
<dbReference type="PANTHER" id="PTHR43401:SF2">
    <property type="entry name" value="L-THREONINE 3-DEHYDROGENASE"/>
    <property type="match status" value="1"/>
</dbReference>
<dbReference type="InterPro" id="IPR050129">
    <property type="entry name" value="Zn_alcohol_dh"/>
</dbReference>
<dbReference type="SUPFAM" id="SSF50129">
    <property type="entry name" value="GroES-like"/>
    <property type="match status" value="1"/>
</dbReference>
<dbReference type="Pfam" id="PF08240">
    <property type="entry name" value="ADH_N"/>
    <property type="match status" value="1"/>
</dbReference>
<dbReference type="SUPFAM" id="SSF51735">
    <property type="entry name" value="NAD(P)-binding Rossmann-fold domains"/>
    <property type="match status" value="1"/>
</dbReference>
<sequence>MTLPQQMRAVIWHGKNDLRIVEKQVPKPLPGTSIVQIIAAGICATDREVTIGRIPGVAAGVVLGHEITGVVVAGDESEHIKIGDKVVADTVYSCKSCASCVETPVGDCTNPGELGFTADGGWEEYVRVDTSRLHKVPENLSWKETVITEPFVIPFGALKDSGAVIEGKRILVVGGGLAGVAFASGAVALGAARVDVSLRTPRRREMFDSISPIIYITSSELIEKAAADVSIDSVGTSESIHTAIIGVKDRGQVVCYGFSEEFGNNYPIAEVVLRNLRISGHTNSKGMWPVLIDLMAQGSIKTKGLVDRVITIDEVPDAVNNWQGNLRTVIKF</sequence>
<evidence type="ECO:0000313" key="7">
    <source>
        <dbReference type="EMBL" id="CAB4785778.1"/>
    </source>
</evidence>
<dbReference type="EMBL" id="CAFBMY010000111">
    <property type="protein sequence ID" value="CAB4928816.1"/>
    <property type="molecule type" value="Genomic_DNA"/>
</dbReference>
<dbReference type="EMBL" id="CAEZYB010000102">
    <property type="protein sequence ID" value="CAB4709418.1"/>
    <property type="molecule type" value="Genomic_DNA"/>
</dbReference>
<accession>A0A6J7BKA7</accession>
<name>A0A6J7BKA7_9ZZZZ</name>
<evidence type="ECO:0000313" key="5">
    <source>
        <dbReference type="EMBL" id="CAB4665018.1"/>
    </source>
</evidence>
<organism evidence="9">
    <name type="scientific">freshwater metagenome</name>
    <dbReference type="NCBI Taxonomy" id="449393"/>
    <lineage>
        <taxon>unclassified sequences</taxon>
        <taxon>metagenomes</taxon>
        <taxon>ecological metagenomes</taxon>
    </lineage>
</organism>
<dbReference type="EMBL" id="CAFBRB010000079">
    <property type="protein sequence ID" value="CAB5075583.1"/>
    <property type="molecule type" value="Genomic_DNA"/>
</dbReference>
<feature type="domain" description="Alcohol dehydrogenase-like C-terminal" evidence="3">
    <location>
        <begin position="179"/>
        <end position="296"/>
    </location>
</feature>
<evidence type="ECO:0000313" key="8">
    <source>
        <dbReference type="EMBL" id="CAB4832458.1"/>
    </source>
</evidence>
<proteinExistence type="predicted"/>
<keyword evidence="2" id="KW-0472">Membrane</keyword>
<evidence type="ECO:0000313" key="12">
    <source>
        <dbReference type="EMBL" id="CAB5051683.1"/>
    </source>
</evidence>
<dbReference type="AlphaFoldDB" id="A0A6J7BKA7"/>
<dbReference type="InterPro" id="IPR036291">
    <property type="entry name" value="NAD(P)-bd_dom_sf"/>
</dbReference>
<dbReference type="Gene3D" id="3.40.50.720">
    <property type="entry name" value="NAD(P)-binding Rossmann-like Domain"/>
    <property type="match status" value="1"/>
</dbReference>
<feature type="domain" description="Alcohol dehydrogenase-like N-terminal" evidence="4">
    <location>
        <begin position="30"/>
        <end position="138"/>
    </location>
</feature>
<evidence type="ECO:0000313" key="10">
    <source>
        <dbReference type="EMBL" id="CAB4928816.1"/>
    </source>
</evidence>
<dbReference type="EMBL" id="CAFBOJ010000123">
    <property type="protein sequence ID" value="CAB4986000.1"/>
    <property type="molecule type" value="Genomic_DNA"/>
</dbReference>
<dbReference type="GO" id="GO:0016491">
    <property type="term" value="F:oxidoreductase activity"/>
    <property type="evidence" value="ECO:0007669"/>
    <property type="project" value="UniProtKB-KW"/>
</dbReference>
<feature type="transmembrane region" description="Helical" evidence="2">
    <location>
        <begin position="170"/>
        <end position="194"/>
    </location>
</feature>
<evidence type="ECO:0000256" key="2">
    <source>
        <dbReference type="SAM" id="Phobius"/>
    </source>
</evidence>